<reference evidence="1 2" key="1">
    <citation type="submission" date="2021-02" db="EMBL/GenBank/DDBJ databases">
        <title>Taxonomically Unique Crown Gall-Associated Xanthomonas Stains Have Deficiency in Virulence Repertories.</title>
        <authorList>
            <person name="Mafakheri H."/>
            <person name="Taghavi S.M."/>
            <person name="Dimkic I."/>
            <person name="Nemanja K."/>
            <person name="Osdaghi E."/>
        </authorList>
    </citation>
    <scope>NUCLEOTIDE SEQUENCE [LARGE SCALE GENOMIC DNA]</scope>
    <source>
        <strain evidence="1 2">FX4</strain>
    </source>
</reference>
<evidence type="ECO:0000313" key="1">
    <source>
        <dbReference type="EMBL" id="MBN6101358.1"/>
    </source>
</evidence>
<evidence type="ECO:0000313" key="2">
    <source>
        <dbReference type="Proteomes" id="UP000695802"/>
    </source>
</evidence>
<name>A0ABS3AZ48_9XANT</name>
<gene>
    <name evidence="1" type="ORF">JR064_04150</name>
</gene>
<sequence>MLLILLLQPIPPSPLLLLLLLLLLLPFAFQGSPLRVGERPGKNPAGAARRMRDVFRWHMDVPAKNPRLLADPARSAGRPDWGGLSFAYFSLAVQRKVSRATRESLCF</sequence>
<organism evidence="1 2">
    <name type="scientific">Xanthomonas bonasiae</name>
    <dbReference type="NCBI Taxonomy" id="2810351"/>
    <lineage>
        <taxon>Bacteria</taxon>
        <taxon>Pseudomonadati</taxon>
        <taxon>Pseudomonadota</taxon>
        <taxon>Gammaproteobacteria</taxon>
        <taxon>Lysobacterales</taxon>
        <taxon>Lysobacteraceae</taxon>
        <taxon>Xanthomonas</taxon>
    </lineage>
</organism>
<proteinExistence type="predicted"/>
<comment type="caution">
    <text evidence="1">The sequence shown here is derived from an EMBL/GenBank/DDBJ whole genome shotgun (WGS) entry which is preliminary data.</text>
</comment>
<dbReference type="EMBL" id="JAFIWB010000002">
    <property type="protein sequence ID" value="MBN6101358.1"/>
    <property type="molecule type" value="Genomic_DNA"/>
</dbReference>
<evidence type="ECO:0008006" key="3">
    <source>
        <dbReference type="Google" id="ProtNLM"/>
    </source>
</evidence>
<keyword evidence="2" id="KW-1185">Reference proteome</keyword>
<protein>
    <recommendedName>
        <fullName evidence="3">Secreted protein</fullName>
    </recommendedName>
</protein>
<accession>A0ABS3AZ48</accession>
<dbReference type="Proteomes" id="UP000695802">
    <property type="component" value="Unassembled WGS sequence"/>
</dbReference>